<comment type="similarity">
    <text evidence="9">Belongs to the DHPS family.</text>
</comment>
<comment type="caution">
    <text evidence="11">The sequence shown here is derived from an EMBL/GenBank/DDBJ whole genome shotgun (WGS) entry which is preliminary data.</text>
</comment>
<evidence type="ECO:0000256" key="4">
    <source>
        <dbReference type="ARBA" id="ARBA00012458"/>
    </source>
</evidence>
<comment type="catalytic activity">
    <reaction evidence="1">
        <text>(7,8-dihydropterin-6-yl)methyl diphosphate + 4-aminobenzoate = 7,8-dihydropteroate + diphosphate</text>
        <dbReference type="Rhea" id="RHEA:19949"/>
        <dbReference type="ChEBI" id="CHEBI:17836"/>
        <dbReference type="ChEBI" id="CHEBI:17839"/>
        <dbReference type="ChEBI" id="CHEBI:33019"/>
        <dbReference type="ChEBI" id="CHEBI:72950"/>
        <dbReference type="EC" id="2.5.1.15"/>
    </reaction>
</comment>
<dbReference type="InterPro" id="IPR045031">
    <property type="entry name" value="DHP_synth-like"/>
</dbReference>
<dbReference type="PROSITE" id="PS00793">
    <property type="entry name" value="DHPS_2"/>
    <property type="match status" value="1"/>
</dbReference>
<evidence type="ECO:0000256" key="1">
    <source>
        <dbReference type="ARBA" id="ARBA00000012"/>
    </source>
</evidence>
<protein>
    <recommendedName>
        <fullName evidence="4 9">Dihydropteroate synthase</fullName>
        <shortName evidence="9">DHPS</shortName>
        <ecNumber evidence="4 9">2.5.1.15</ecNumber>
    </recommendedName>
    <alternativeName>
        <fullName evidence="9">Dihydropteroate pyrophosphorylase</fullName>
    </alternativeName>
</protein>
<dbReference type="InterPro" id="IPR000489">
    <property type="entry name" value="Pterin-binding_dom"/>
</dbReference>
<dbReference type="OrthoDB" id="9811744at2"/>
<dbReference type="GO" id="GO:0005829">
    <property type="term" value="C:cytosol"/>
    <property type="evidence" value="ECO:0007669"/>
    <property type="project" value="TreeGrafter"/>
</dbReference>
<gene>
    <name evidence="11" type="ORF">APZ41_010565</name>
</gene>
<dbReference type="PANTHER" id="PTHR20941">
    <property type="entry name" value="FOLATE SYNTHESIS PROTEINS"/>
    <property type="match status" value="1"/>
</dbReference>
<dbReference type="GO" id="GO:0046654">
    <property type="term" value="P:tetrahydrofolate biosynthetic process"/>
    <property type="evidence" value="ECO:0007669"/>
    <property type="project" value="UniProtKB-UniPathway"/>
</dbReference>
<dbReference type="Pfam" id="PF00809">
    <property type="entry name" value="Pterin_bind"/>
    <property type="match status" value="1"/>
</dbReference>
<dbReference type="SUPFAM" id="SSF51717">
    <property type="entry name" value="Dihydropteroate synthetase-like"/>
    <property type="match status" value="1"/>
</dbReference>
<dbReference type="GO" id="GO:0004156">
    <property type="term" value="F:dihydropteroate synthase activity"/>
    <property type="evidence" value="ECO:0007669"/>
    <property type="project" value="UniProtKB-EC"/>
</dbReference>
<evidence type="ECO:0000256" key="2">
    <source>
        <dbReference type="ARBA" id="ARBA00001946"/>
    </source>
</evidence>
<keyword evidence="12" id="KW-1185">Reference proteome</keyword>
<keyword evidence="8 9" id="KW-0289">Folate biosynthesis</keyword>
<reference evidence="11" key="1">
    <citation type="submission" date="2016-12" db="EMBL/GenBank/DDBJ databases">
        <title>Draft genome sequence of Roseomonas mucosa strain AU37, isolated from a peripheral intravenous catheter.</title>
        <authorList>
            <person name="Choudhury M.A."/>
            <person name="Sidjabat H.E."/>
            <person name="Wailan A.M."/>
            <person name="Zhang L."/>
            <person name="Marsh N.M."/>
            <person name="Rickard C.M."/>
            <person name="Davies M."/>
            <person name="Mcmillan D.J."/>
        </authorList>
    </citation>
    <scope>NUCLEOTIDE SEQUENCE [LARGE SCALE GENOMIC DNA]</scope>
    <source>
        <strain evidence="11">AU37</strain>
    </source>
</reference>
<keyword evidence="6 9" id="KW-0479">Metal-binding</keyword>
<evidence type="ECO:0000313" key="12">
    <source>
        <dbReference type="Proteomes" id="UP000054844"/>
    </source>
</evidence>
<dbReference type="PROSITE" id="PS00792">
    <property type="entry name" value="DHPS_1"/>
    <property type="match status" value="1"/>
</dbReference>
<evidence type="ECO:0000256" key="3">
    <source>
        <dbReference type="ARBA" id="ARBA00004763"/>
    </source>
</evidence>
<feature type="domain" description="Pterin-binding" evidence="10">
    <location>
        <begin position="84"/>
        <end position="336"/>
    </location>
</feature>
<dbReference type="InterPro" id="IPR006390">
    <property type="entry name" value="DHP_synth_dom"/>
</dbReference>
<evidence type="ECO:0000256" key="9">
    <source>
        <dbReference type="RuleBase" id="RU361205"/>
    </source>
</evidence>
<evidence type="ECO:0000256" key="7">
    <source>
        <dbReference type="ARBA" id="ARBA00022842"/>
    </source>
</evidence>
<proteinExistence type="inferred from homology"/>
<dbReference type="Gene3D" id="3.20.20.20">
    <property type="entry name" value="Dihydropteroate synthase-like"/>
    <property type="match status" value="1"/>
</dbReference>
<dbReference type="GO" id="GO:0046872">
    <property type="term" value="F:metal ion binding"/>
    <property type="evidence" value="ECO:0007669"/>
    <property type="project" value="UniProtKB-KW"/>
</dbReference>
<dbReference type="Proteomes" id="UP000054844">
    <property type="component" value="Unassembled WGS sequence"/>
</dbReference>
<dbReference type="GO" id="GO:0046656">
    <property type="term" value="P:folic acid biosynthetic process"/>
    <property type="evidence" value="ECO:0007669"/>
    <property type="project" value="UniProtKB-KW"/>
</dbReference>
<evidence type="ECO:0000313" key="11">
    <source>
        <dbReference type="EMBL" id="ONH83196.1"/>
    </source>
</evidence>
<dbReference type="AlphaFoldDB" id="A0A1S8D4E3"/>
<dbReference type="InterPro" id="IPR011005">
    <property type="entry name" value="Dihydropteroate_synth-like_sf"/>
</dbReference>
<sequence>MVERWLEPLGLLHGDTARVALVAGHAAALRGEGRAFTLARLIEAGREVGLVPVAALPEAWRPLLADLAQPLPGFARLERREGRPLVMGILNVTPDSFSDGGRYLDHRAAVVAGHAMLEAGADLLDLGGESTRPGATPVDPEAEIARVVPVIRELAPHATISIDTRHAATMRAAIAAGARVVNDVAALREAGALEAVADSDCSVVLMHMPGLDPATMQSRADYPDVALAVQRFLAERIAACEAAGIARARICVDPGIGFGKTLAHNLALIDRLPLLHGLGCRVLMAASRKGFIGRLGREPVAERRAPGSLAVALAAAERGADMLRVHDVGETVQALRVGAAILAPPGEGA</sequence>
<accession>A0A1S8D4E3</accession>
<evidence type="ECO:0000259" key="10">
    <source>
        <dbReference type="PROSITE" id="PS50972"/>
    </source>
</evidence>
<comment type="function">
    <text evidence="9">Catalyzes the condensation of para-aminobenzoate (pABA) with 6-hydroxymethyl-7,8-dihydropterin diphosphate (DHPt-PP) to form 7,8-dihydropteroate (H2Pte), the immediate precursor of folate derivatives.</text>
</comment>
<evidence type="ECO:0000256" key="5">
    <source>
        <dbReference type="ARBA" id="ARBA00022679"/>
    </source>
</evidence>
<keyword evidence="7 9" id="KW-0460">Magnesium</keyword>
<dbReference type="EMBL" id="LLWF02000029">
    <property type="protein sequence ID" value="ONH83196.1"/>
    <property type="molecule type" value="Genomic_DNA"/>
</dbReference>
<organism evidence="11 12">
    <name type="scientific">Roseomonas mucosa</name>
    <dbReference type="NCBI Taxonomy" id="207340"/>
    <lineage>
        <taxon>Bacteria</taxon>
        <taxon>Pseudomonadati</taxon>
        <taxon>Pseudomonadota</taxon>
        <taxon>Alphaproteobacteria</taxon>
        <taxon>Acetobacterales</taxon>
        <taxon>Roseomonadaceae</taxon>
        <taxon>Roseomonas</taxon>
    </lineage>
</organism>
<dbReference type="PROSITE" id="PS50972">
    <property type="entry name" value="PTERIN_BINDING"/>
    <property type="match status" value="1"/>
</dbReference>
<comment type="pathway">
    <text evidence="3 9">Cofactor biosynthesis; tetrahydrofolate biosynthesis; 7,8-dihydrofolate from 2-amino-4-hydroxy-6-hydroxymethyl-7,8-dihydropteridine diphosphate and 4-aminobenzoate: step 1/2.</text>
</comment>
<dbReference type="EC" id="2.5.1.15" evidence="4 9"/>
<evidence type="ECO:0000256" key="8">
    <source>
        <dbReference type="ARBA" id="ARBA00022909"/>
    </source>
</evidence>
<keyword evidence="5 9" id="KW-0808">Transferase</keyword>
<dbReference type="RefSeq" id="WP_076970265.1">
    <property type="nucleotide sequence ID" value="NZ_LLWF02000029.1"/>
</dbReference>
<name>A0A1S8D4E3_9PROT</name>
<comment type="cofactor">
    <cofactor evidence="2 9">
        <name>Mg(2+)</name>
        <dbReference type="ChEBI" id="CHEBI:18420"/>
    </cofactor>
</comment>
<dbReference type="UniPathway" id="UPA00077">
    <property type="reaction ID" value="UER00156"/>
</dbReference>
<dbReference type="PANTHER" id="PTHR20941:SF1">
    <property type="entry name" value="FOLIC ACID SYNTHESIS PROTEIN FOL1"/>
    <property type="match status" value="1"/>
</dbReference>
<dbReference type="NCBIfam" id="TIGR01496">
    <property type="entry name" value="DHPS"/>
    <property type="match status" value="1"/>
</dbReference>
<evidence type="ECO:0000256" key="6">
    <source>
        <dbReference type="ARBA" id="ARBA00022723"/>
    </source>
</evidence>
<dbReference type="STRING" id="207340.APZ41_010565"/>
<dbReference type="CDD" id="cd00739">
    <property type="entry name" value="DHPS"/>
    <property type="match status" value="1"/>
</dbReference>